<dbReference type="InterPro" id="IPR004155">
    <property type="entry name" value="PBS_lyase_HEAT"/>
</dbReference>
<dbReference type="SMART" id="SM00567">
    <property type="entry name" value="EZ_HEAT"/>
    <property type="match status" value="4"/>
</dbReference>
<gene>
    <name evidence="1" type="ORF">AMJAP_1889</name>
</gene>
<reference evidence="1 2" key="1">
    <citation type="journal article" date="2008" name="Int. J. Syst. Evol. Microbiol.">
        <title>Amphritea japonica sp. nov. and Amphritea balenae sp. nov., isolated from the sediment adjacent to sperm whale carcasses off Kagoshima, Japan.</title>
        <authorList>
            <person name="Miyazaki M."/>
            <person name="Nogi Y."/>
            <person name="Fujiwara Y."/>
            <person name="Kawato M."/>
            <person name="Nagahama T."/>
            <person name="Kubokawa K."/>
            <person name="Horikoshi K."/>
        </authorList>
    </citation>
    <scope>NUCLEOTIDE SEQUENCE [LARGE SCALE GENOMIC DNA]</scope>
    <source>
        <strain evidence="1 2">ATCC BAA-1530</strain>
    </source>
</reference>
<accession>A0A7R6PLF8</accession>
<dbReference type="InterPro" id="IPR011989">
    <property type="entry name" value="ARM-like"/>
</dbReference>
<protein>
    <recommendedName>
        <fullName evidence="3">HEAT repeat domain-containing protein</fullName>
    </recommendedName>
</protein>
<sequence length="425" mass="46114">MNFKFLAYGLVLSMLAVAVFIDEADKEVKSSSEYSSKSEIVTNSKLDRQVANSRKLGSDRNVDESEGFFIQPGNFSVSSPLSQDAHNIDFVQGDVLEGFIRGMLIDPDPEHRIVALQEVYRLDESAAVRLLHEVLLKDENGTVVQKASSVLMDIAGEESVAMVTTALGDPDVTVRRQSIEALGMLGVYGYSLLGQALLVDPDQALRLRALQLLAADGGPAALALLQAVADDADPAIGKAAKQALLSQQSSLDEWMSEGVNETLYSWSTELPFDPENPIFGLTYNSSSSERAEVLWDLPHLDEEDALRTLQVVLQQDKDVAVREQALAVLDSIGGEPATSVMSEAFGDDSSSLRRAALEAIWKYEVSSRLPIVGQVVFGDPDPVVRLAAVRLLGAESDPIARSFLIAAQEDSDEQVSQYASRLLNQ</sequence>
<dbReference type="InterPro" id="IPR016024">
    <property type="entry name" value="ARM-type_fold"/>
</dbReference>
<dbReference type="EMBL" id="AP014545">
    <property type="protein sequence ID" value="BBB26480.1"/>
    <property type="molecule type" value="Genomic_DNA"/>
</dbReference>
<evidence type="ECO:0000313" key="1">
    <source>
        <dbReference type="EMBL" id="BBB26480.1"/>
    </source>
</evidence>
<keyword evidence="2" id="KW-1185">Reference proteome</keyword>
<dbReference type="SUPFAM" id="SSF48371">
    <property type="entry name" value="ARM repeat"/>
    <property type="match status" value="1"/>
</dbReference>
<dbReference type="PANTHER" id="PTHR12697:SF5">
    <property type="entry name" value="DEOXYHYPUSINE HYDROXYLASE"/>
    <property type="match status" value="1"/>
</dbReference>
<name>A0A7R6PLF8_9GAMM</name>
<dbReference type="Proteomes" id="UP000595663">
    <property type="component" value="Chromosome"/>
</dbReference>
<dbReference type="Pfam" id="PF13646">
    <property type="entry name" value="HEAT_2"/>
    <property type="match status" value="2"/>
</dbReference>
<dbReference type="Gene3D" id="1.25.10.10">
    <property type="entry name" value="Leucine-rich Repeat Variant"/>
    <property type="match status" value="2"/>
</dbReference>
<dbReference type="OrthoDB" id="9808480at2"/>
<dbReference type="GO" id="GO:0016491">
    <property type="term" value="F:oxidoreductase activity"/>
    <property type="evidence" value="ECO:0007669"/>
    <property type="project" value="TreeGrafter"/>
</dbReference>
<dbReference type="AlphaFoldDB" id="A0A7R6PLF8"/>
<dbReference type="KEGG" id="ajp:AMJAP_1889"/>
<evidence type="ECO:0000313" key="2">
    <source>
        <dbReference type="Proteomes" id="UP000595663"/>
    </source>
</evidence>
<dbReference type="RefSeq" id="WP_083935371.1">
    <property type="nucleotide sequence ID" value="NZ_AP014545.1"/>
</dbReference>
<organism evidence="1 2">
    <name type="scientific">Amphritea japonica ATCC BAA-1530</name>
    <dbReference type="NCBI Taxonomy" id="1278309"/>
    <lineage>
        <taxon>Bacteria</taxon>
        <taxon>Pseudomonadati</taxon>
        <taxon>Pseudomonadota</taxon>
        <taxon>Gammaproteobacteria</taxon>
        <taxon>Oceanospirillales</taxon>
        <taxon>Oceanospirillaceae</taxon>
        <taxon>Amphritea</taxon>
    </lineage>
</organism>
<evidence type="ECO:0008006" key="3">
    <source>
        <dbReference type="Google" id="ProtNLM"/>
    </source>
</evidence>
<dbReference type="PANTHER" id="PTHR12697">
    <property type="entry name" value="PBS LYASE HEAT-LIKE PROTEIN"/>
    <property type="match status" value="1"/>
</dbReference>
<proteinExistence type="predicted"/>